<dbReference type="PRINTS" id="PR00412">
    <property type="entry name" value="EPOXHYDRLASE"/>
</dbReference>
<dbReference type="Pfam" id="PF00561">
    <property type="entry name" value="Abhydrolase_1"/>
    <property type="match status" value="1"/>
</dbReference>
<dbReference type="InterPro" id="IPR000073">
    <property type="entry name" value="AB_hydrolase_1"/>
</dbReference>
<organism evidence="3 4">
    <name type="scientific">Paraflavitalea soli</name>
    <dbReference type="NCBI Taxonomy" id="2315862"/>
    <lineage>
        <taxon>Bacteria</taxon>
        <taxon>Pseudomonadati</taxon>
        <taxon>Bacteroidota</taxon>
        <taxon>Chitinophagia</taxon>
        <taxon>Chitinophagales</taxon>
        <taxon>Chitinophagaceae</taxon>
        <taxon>Paraflavitalea</taxon>
    </lineage>
</organism>
<keyword evidence="3" id="KW-0378">Hydrolase</keyword>
<feature type="compositionally biased region" description="Polar residues" evidence="1">
    <location>
        <begin position="1"/>
        <end position="17"/>
    </location>
</feature>
<sequence>METKQTNPATSLSNEPVITTRDNHPRKQARVLDATMSYIDVGQGDPVVFLHGNPTSSFLWRNIIPWLSKYRRCLAPDLIGMGQSGKSPGKSYRFVDHAAYLDAWFESVGLEKDIILVLHDWGSALGFHRAFRFPEQIKGIAYMEAIVQPRLWSDFPHGRDAIFRALRSEKGEKMILEDNFFIETVLPKSIIRTLAPEEMDAYRAPFQHPEHRLPTLSFPREIPIEGEPPHIVAVVEQYGKWMAEAPFPKLLISAEPGALLVGRALDFARTWPNQREVSVKGIHYIQEDSPAEIGEAVREFVLNDCLV</sequence>
<evidence type="ECO:0000313" key="3">
    <source>
        <dbReference type="EMBL" id="AXY76339.1"/>
    </source>
</evidence>
<evidence type="ECO:0000259" key="2">
    <source>
        <dbReference type="Pfam" id="PF00561"/>
    </source>
</evidence>
<dbReference type="EMBL" id="CP032157">
    <property type="protein sequence ID" value="AXY76339.1"/>
    <property type="molecule type" value="Genomic_DNA"/>
</dbReference>
<dbReference type="PANTHER" id="PTHR43798">
    <property type="entry name" value="MONOACYLGLYCEROL LIPASE"/>
    <property type="match status" value="1"/>
</dbReference>
<name>A0A3B7MSV6_9BACT</name>
<dbReference type="GO" id="GO:0016020">
    <property type="term" value="C:membrane"/>
    <property type="evidence" value="ECO:0007669"/>
    <property type="project" value="TreeGrafter"/>
</dbReference>
<dbReference type="PANTHER" id="PTHR43798:SF24">
    <property type="entry name" value="CIS-3-ALKYL-4-ALKYLOXETAN-2-ONE DECARBOXYLASE"/>
    <property type="match status" value="1"/>
</dbReference>
<dbReference type="OrthoDB" id="1224630at2"/>
<accession>A0A3B7MSV6</accession>
<reference evidence="3 4" key="1">
    <citation type="submission" date="2018-09" db="EMBL/GenBank/DDBJ databases">
        <title>Genome sequencing of strain 6GH32-13.</title>
        <authorList>
            <person name="Weon H.-Y."/>
            <person name="Heo J."/>
            <person name="Kwon S.-W."/>
        </authorList>
    </citation>
    <scope>NUCLEOTIDE SEQUENCE [LARGE SCALE GENOMIC DNA]</scope>
    <source>
        <strain evidence="3 4">5GH32-13</strain>
    </source>
</reference>
<dbReference type="RefSeq" id="WP_119052216.1">
    <property type="nucleotide sequence ID" value="NZ_CP032157.1"/>
</dbReference>
<dbReference type="InterPro" id="IPR000639">
    <property type="entry name" value="Epox_hydrolase-like"/>
</dbReference>
<feature type="region of interest" description="Disordered" evidence="1">
    <location>
        <begin position="1"/>
        <end position="24"/>
    </location>
</feature>
<dbReference type="GO" id="GO:0018786">
    <property type="term" value="F:haloalkane dehalogenase activity"/>
    <property type="evidence" value="ECO:0007669"/>
    <property type="project" value="UniProtKB-EC"/>
</dbReference>
<dbReference type="NCBIfam" id="NF002938">
    <property type="entry name" value="PRK03592.1"/>
    <property type="match status" value="1"/>
</dbReference>
<dbReference type="Proteomes" id="UP000263900">
    <property type="component" value="Chromosome"/>
</dbReference>
<dbReference type="AlphaFoldDB" id="A0A3B7MSV6"/>
<dbReference type="Gene3D" id="3.40.50.1820">
    <property type="entry name" value="alpha/beta hydrolase"/>
    <property type="match status" value="1"/>
</dbReference>
<protein>
    <submittedName>
        <fullName evidence="3">Haloalkane dehalogenase</fullName>
        <ecNumber evidence="3">3.8.1.5</ecNumber>
    </submittedName>
</protein>
<feature type="domain" description="AB hydrolase-1" evidence="2">
    <location>
        <begin position="46"/>
        <end position="160"/>
    </location>
</feature>
<evidence type="ECO:0000313" key="4">
    <source>
        <dbReference type="Proteomes" id="UP000263900"/>
    </source>
</evidence>
<evidence type="ECO:0000256" key="1">
    <source>
        <dbReference type="SAM" id="MobiDB-lite"/>
    </source>
</evidence>
<dbReference type="KEGG" id="pseg:D3H65_21105"/>
<keyword evidence="4" id="KW-1185">Reference proteome</keyword>
<dbReference type="InterPro" id="IPR050266">
    <property type="entry name" value="AB_hydrolase_sf"/>
</dbReference>
<dbReference type="SUPFAM" id="SSF53474">
    <property type="entry name" value="alpha/beta-Hydrolases"/>
    <property type="match status" value="1"/>
</dbReference>
<dbReference type="InterPro" id="IPR029058">
    <property type="entry name" value="AB_hydrolase_fold"/>
</dbReference>
<proteinExistence type="predicted"/>
<dbReference type="EC" id="3.8.1.5" evidence="3"/>
<gene>
    <name evidence="3" type="ORF">D3H65_21105</name>
</gene>